<dbReference type="SUPFAM" id="SSF56672">
    <property type="entry name" value="DNA/RNA polymerases"/>
    <property type="match status" value="1"/>
</dbReference>
<evidence type="ECO:0000313" key="2">
    <source>
        <dbReference type="EMBL" id="KAL2652686.1"/>
    </source>
</evidence>
<accession>A0ABD1ZPM6</accession>
<dbReference type="Pfam" id="PF00078">
    <property type="entry name" value="RVT_1"/>
    <property type="match status" value="1"/>
</dbReference>
<dbReference type="PANTHER" id="PTHR31635">
    <property type="entry name" value="REVERSE TRANSCRIPTASE DOMAIN-CONTAINING PROTEIN-RELATED"/>
    <property type="match status" value="1"/>
</dbReference>
<protein>
    <recommendedName>
        <fullName evidence="1">Reverse transcriptase domain-containing protein</fullName>
    </recommendedName>
</protein>
<dbReference type="InterPro" id="IPR000477">
    <property type="entry name" value="RT_dom"/>
</dbReference>
<dbReference type="InterPro" id="IPR043502">
    <property type="entry name" value="DNA/RNA_pol_sf"/>
</dbReference>
<keyword evidence="3" id="KW-1185">Reference proteome</keyword>
<dbReference type="AlphaFoldDB" id="A0ABD1ZPM6"/>
<comment type="caution">
    <text evidence="2">The sequence shown here is derived from an EMBL/GenBank/DDBJ whole genome shotgun (WGS) entry which is preliminary data.</text>
</comment>
<gene>
    <name evidence="2" type="ORF">R1flu_020814</name>
</gene>
<dbReference type="EMBL" id="JBHFFA010000001">
    <property type="protein sequence ID" value="KAL2652686.1"/>
    <property type="molecule type" value="Genomic_DNA"/>
</dbReference>
<feature type="domain" description="Reverse transcriptase" evidence="1">
    <location>
        <begin position="1"/>
        <end position="141"/>
    </location>
</feature>
<name>A0ABD1ZPM6_9MARC</name>
<proteinExistence type="predicted"/>
<organism evidence="2 3">
    <name type="scientific">Riccia fluitans</name>
    <dbReference type="NCBI Taxonomy" id="41844"/>
    <lineage>
        <taxon>Eukaryota</taxon>
        <taxon>Viridiplantae</taxon>
        <taxon>Streptophyta</taxon>
        <taxon>Embryophyta</taxon>
        <taxon>Marchantiophyta</taxon>
        <taxon>Marchantiopsida</taxon>
        <taxon>Marchantiidae</taxon>
        <taxon>Marchantiales</taxon>
        <taxon>Ricciaceae</taxon>
        <taxon>Riccia</taxon>
    </lineage>
</organism>
<sequence length="141" mass="15863">MRNMGFDAEVIELTRALLSEGHAKVHLNGKSTKSFRLQHGVRQGCPVSPLLFAISTHPLMRLLREGEMKGLITGINIPRGRSLIHRLFADDSGVAIRADENNFRNLRKIIERFEKLSGAQLNPAKSVIIPFTVERPPTWLQ</sequence>
<evidence type="ECO:0000313" key="3">
    <source>
        <dbReference type="Proteomes" id="UP001605036"/>
    </source>
</evidence>
<dbReference type="Proteomes" id="UP001605036">
    <property type="component" value="Unassembled WGS sequence"/>
</dbReference>
<dbReference type="PANTHER" id="PTHR31635:SF196">
    <property type="entry name" value="REVERSE TRANSCRIPTASE DOMAIN-CONTAINING PROTEIN-RELATED"/>
    <property type="match status" value="1"/>
</dbReference>
<evidence type="ECO:0000259" key="1">
    <source>
        <dbReference type="PROSITE" id="PS50878"/>
    </source>
</evidence>
<dbReference type="PROSITE" id="PS50878">
    <property type="entry name" value="RT_POL"/>
    <property type="match status" value="1"/>
</dbReference>
<reference evidence="2 3" key="1">
    <citation type="submission" date="2024-09" db="EMBL/GenBank/DDBJ databases">
        <title>Chromosome-scale assembly of Riccia fluitans.</title>
        <authorList>
            <person name="Paukszto L."/>
            <person name="Sawicki J."/>
            <person name="Karawczyk K."/>
            <person name="Piernik-Szablinska J."/>
            <person name="Szczecinska M."/>
            <person name="Mazdziarz M."/>
        </authorList>
    </citation>
    <scope>NUCLEOTIDE SEQUENCE [LARGE SCALE GENOMIC DNA]</scope>
    <source>
        <strain evidence="2">Rf_01</strain>
        <tissue evidence="2">Aerial parts of the thallus</tissue>
    </source>
</reference>